<evidence type="ECO:0000256" key="2">
    <source>
        <dbReference type="SAM" id="SignalP"/>
    </source>
</evidence>
<dbReference type="InterPro" id="IPR014044">
    <property type="entry name" value="CAP_dom"/>
</dbReference>
<comment type="caution">
    <text evidence="4">The sequence shown here is derived from an EMBL/GenBank/DDBJ whole genome shotgun (WGS) entry which is preliminary data.</text>
</comment>
<protein>
    <submittedName>
        <fullName evidence="4">CAP domain-containing protein</fullName>
    </submittedName>
</protein>
<accession>A0ABU6NXD1</accession>
<dbReference type="PANTHER" id="PTHR31157:SF1">
    <property type="entry name" value="SCP DOMAIN-CONTAINING PROTEIN"/>
    <property type="match status" value="1"/>
</dbReference>
<dbReference type="InterPro" id="IPR035940">
    <property type="entry name" value="CAP_sf"/>
</dbReference>
<dbReference type="PANTHER" id="PTHR31157">
    <property type="entry name" value="SCP DOMAIN-CONTAINING PROTEIN"/>
    <property type="match status" value="1"/>
</dbReference>
<evidence type="ECO:0000313" key="4">
    <source>
        <dbReference type="EMBL" id="MED4401781.1"/>
    </source>
</evidence>
<keyword evidence="5" id="KW-1185">Reference proteome</keyword>
<dbReference type="Pfam" id="PF00188">
    <property type="entry name" value="CAP"/>
    <property type="match status" value="1"/>
</dbReference>
<dbReference type="RefSeq" id="WP_066234826.1">
    <property type="nucleotide sequence ID" value="NZ_JARTFQ010000006.1"/>
</dbReference>
<evidence type="ECO:0000259" key="3">
    <source>
        <dbReference type="Pfam" id="PF00188"/>
    </source>
</evidence>
<keyword evidence="2" id="KW-0732">Signal</keyword>
<feature type="signal peptide" evidence="2">
    <location>
        <begin position="1"/>
        <end position="26"/>
    </location>
</feature>
<dbReference type="InterPro" id="IPR014258">
    <property type="entry name" value="CAP_domain_YkwD-like"/>
</dbReference>
<feature type="compositionally biased region" description="Polar residues" evidence="1">
    <location>
        <begin position="66"/>
        <end position="81"/>
    </location>
</feature>
<evidence type="ECO:0000256" key="1">
    <source>
        <dbReference type="SAM" id="MobiDB-lite"/>
    </source>
</evidence>
<dbReference type="GeneID" id="301142944"/>
<dbReference type="Gene3D" id="3.40.33.10">
    <property type="entry name" value="CAP"/>
    <property type="match status" value="1"/>
</dbReference>
<reference evidence="4 5" key="1">
    <citation type="submission" date="2023-03" db="EMBL/GenBank/DDBJ databases">
        <title>Bacillus Genome Sequencing.</title>
        <authorList>
            <person name="Dunlap C."/>
        </authorList>
    </citation>
    <scope>NUCLEOTIDE SEQUENCE [LARGE SCALE GENOMIC DNA]</scope>
    <source>
        <strain evidence="4 5">NRS-1717</strain>
    </source>
</reference>
<gene>
    <name evidence="4" type="ORF">P9271_10675</name>
</gene>
<feature type="chain" id="PRO_5045139303" evidence="2">
    <location>
        <begin position="27"/>
        <end position="220"/>
    </location>
</feature>
<dbReference type="NCBIfam" id="TIGR02909">
    <property type="entry name" value="spore_YkwD"/>
    <property type="match status" value="1"/>
</dbReference>
<name>A0ABU6NXD1_9BACI</name>
<organism evidence="4 5">
    <name type="scientific">Metabacillus fastidiosus</name>
    <dbReference type="NCBI Taxonomy" id="1458"/>
    <lineage>
        <taxon>Bacteria</taxon>
        <taxon>Bacillati</taxon>
        <taxon>Bacillota</taxon>
        <taxon>Bacilli</taxon>
        <taxon>Bacillales</taxon>
        <taxon>Bacillaceae</taxon>
        <taxon>Metabacillus</taxon>
    </lineage>
</organism>
<dbReference type="EMBL" id="JARTFS010000006">
    <property type="protein sequence ID" value="MED4401781.1"/>
    <property type="molecule type" value="Genomic_DNA"/>
</dbReference>
<proteinExistence type="predicted"/>
<dbReference type="CDD" id="cd05379">
    <property type="entry name" value="CAP_bacterial"/>
    <property type="match status" value="1"/>
</dbReference>
<feature type="region of interest" description="Disordered" evidence="1">
    <location>
        <begin position="66"/>
        <end position="94"/>
    </location>
</feature>
<dbReference type="Proteomes" id="UP001342826">
    <property type="component" value="Unassembled WGS sequence"/>
</dbReference>
<sequence>MKKRFIFSVAAAAVLFSSAGVNNADAATVEKKVYIYQSGNMNIDQLNNYLKNFQLKYSQPTLQKPVQVPTAQKQPVQQPATQVPEKTESASNTSQVSAFEQKVIDLTNQERAKQGLSPLKLDTKLSQIARTKSLDMKNKGYFSHTSPTYGSPFDMMKQFGISYTSAGENIAKGQRSPEEVVNAWMNSEGHRANILNSSYTHIGVGYVEDGNYWTQMFIKK</sequence>
<feature type="domain" description="SCP" evidence="3">
    <location>
        <begin position="105"/>
        <end position="217"/>
    </location>
</feature>
<dbReference type="SUPFAM" id="SSF55797">
    <property type="entry name" value="PR-1-like"/>
    <property type="match status" value="1"/>
</dbReference>
<evidence type="ECO:0000313" key="5">
    <source>
        <dbReference type="Proteomes" id="UP001342826"/>
    </source>
</evidence>